<evidence type="ECO:0000256" key="9">
    <source>
        <dbReference type="ARBA" id="ARBA00022842"/>
    </source>
</evidence>
<dbReference type="InterPro" id="IPR018303">
    <property type="entry name" value="ATPase_P-typ_P_site"/>
</dbReference>
<evidence type="ECO:0000256" key="1">
    <source>
        <dbReference type="ARBA" id="ARBA00004127"/>
    </source>
</evidence>
<dbReference type="GO" id="GO:0012505">
    <property type="term" value="C:endomembrane system"/>
    <property type="evidence" value="ECO:0007669"/>
    <property type="project" value="UniProtKB-SubCell"/>
</dbReference>
<comment type="caution">
    <text evidence="15">Lacks conserved residue(s) required for the propagation of feature annotation.</text>
</comment>
<evidence type="ECO:0000256" key="10">
    <source>
        <dbReference type="ARBA" id="ARBA00022967"/>
    </source>
</evidence>
<reference evidence="17 18" key="1">
    <citation type="journal article" date="2016" name="Fungal Biol.">
        <title>The genome of Xylona heveae provides a window into fungal endophytism.</title>
        <authorList>
            <person name="Gazis R."/>
            <person name="Kuo A."/>
            <person name="Riley R."/>
            <person name="LaButti K."/>
            <person name="Lipzen A."/>
            <person name="Lin J."/>
            <person name="Amirebrahimi M."/>
            <person name="Hesse C.N."/>
            <person name="Spatafora J.W."/>
            <person name="Henrissat B."/>
            <person name="Hainaut M."/>
            <person name="Grigoriev I.V."/>
            <person name="Hibbett D.S."/>
        </authorList>
    </citation>
    <scope>NUCLEOTIDE SEQUENCE [LARGE SCALE GENOMIC DNA]</scope>
    <source>
        <strain evidence="17 18">TC161</strain>
    </source>
</reference>
<dbReference type="FunFam" id="1.20.1110.10:FF:000065">
    <property type="entry name" value="Sarcoplasmic/endoplasmic reticulum calcium ATPase 1"/>
    <property type="match status" value="1"/>
</dbReference>
<dbReference type="FunFam" id="3.40.1110.10:FF:000021">
    <property type="entry name" value="calcium-transporting ATPase, endoplasmic reticulum-type"/>
    <property type="match status" value="1"/>
</dbReference>
<evidence type="ECO:0000313" key="17">
    <source>
        <dbReference type="EMBL" id="KZF24618.1"/>
    </source>
</evidence>
<dbReference type="PANTHER" id="PTHR42861">
    <property type="entry name" value="CALCIUM-TRANSPORTING ATPASE"/>
    <property type="match status" value="1"/>
</dbReference>
<dbReference type="PRINTS" id="PR00121">
    <property type="entry name" value="NAKATPASE"/>
</dbReference>
<feature type="transmembrane region" description="Helical" evidence="15">
    <location>
        <begin position="817"/>
        <end position="845"/>
    </location>
</feature>
<dbReference type="InParanoid" id="A0A165IAB2"/>
<dbReference type="AlphaFoldDB" id="A0A165IAB2"/>
<keyword evidence="6 15" id="KW-0547">Nucleotide-binding</keyword>
<keyword evidence="13 15" id="KW-0472">Membrane</keyword>
<dbReference type="PROSITE" id="PS00154">
    <property type="entry name" value="ATPASE_E1_E2"/>
    <property type="match status" value="1"/>
</dbReference>
<dbReference type="FunFam" id="2.70.150.10:FF:000014">
    <property type="entry name" value="Calcium-transporting ATPase, putative"/>
    <property type="match status" value="1"/>
</dbReference>
<dbReference type="EC" id="7.2.2.10" evidence="15"/>
<evidence type="ECO:0000256" key="3">
    <source>
        <dbReference type="ARBA" id="ARBA00022568"/>
    </source>
</evidence>
<comment type="catalytic activity">
    <reaction evidence="15">
        <text>Ca(2+)(in) + ATP + H2O = Ca(2+)(out) + ADP + phosphate + H(+)</text>
        <dbReference type="Rhea" id="RHEA:18105"/>
        <dbReference type="ChEBI" id="CHEBI:15377"/>
        <dbReference type="ChEBI" id="CHEBI:15378"/>
        <dbReference type="ChEBI" id="CHEBI:29108"/>
        <dbReference type="ChEBI" id="CHEBI:30616"/>
        <dbReference type="ChEBI" id="CHEBI:43474"/>
        <dbReference type="ChEBI" id="CHEBI:456216"/>
        <dbReference type="EC" id="7.2.2.10"/>
    </reaction>
</comment>
<dbReference type="InterPro" id="IPR006068">
    <property type="entry name" value="ATPase_P-typ_cation-transptr_C"/>
</dbReference>
<dbReference type="SFLD" id="SFLDS00003">
    <property type="entry name" value="Haloacid_Dehalogenase"/>
    <property type="match status" value="1"/>
</dbReference>
<dbReference type="Pfam" id="PF00689">
    <property type="entry name" value="Cation_ATPase_C"/>
    <property type="match status" value="1"/>
</dbReference>
<dbReference type="SFLD" id="SFLDF00027">
    <property type="entry name" value="p-type_atpase"/>
    <property type="match status" value="1"/>
</dbReference>
<dbReference type="SUPFAM" id="SSF81653">
    <property type="entry name" value="Calcium ATPase, transduction domain A"/>
    <property type="match status" value="1"/>
</dbReference>
<dbReference type="InterPro" id="IPR005782">
    <property type="entry name" value="P-type_ATPase_IIA"/>
</dbReference>
<dbReference type="InterPro" id="IPR008250">
    <property type="entry name" value="ATPase_P-typ_transduc_dom_A_sf"/>
</dbReference>
<evidence type="ECO:0000313" key="18">
    <source>
        <dbReference type="Proteomes" id="UP000076632"/>
    </source>
</evidence>
<evidence type="ECO:0000256" key="7">
    <source>
        <dbReference type="ARBA" id="ARBA00022837"/>
    </source>
</evidence>
<protein>
    <recommendedName>
        <fullName evidence="15">Calcium-transporting ATPase</fullName>
        <ecNumber evidence="15">7.2.2.10</ecNumber>
    </recommendedName>
</protein>
<keyword evidence="8 15" id="KW-0067">ATP-binding</keyword>
<dbReference type="InterPro" id="IPR059000">
    <property type="entry name" value="ATPase_P-type_domA"/>
</dbReference>
<dbReference type="GO" id="GO:0046872">
    <property type="term" value="F:metal ion binding"/>
    <property type="evidence" value="ECO:0007669"/>
    <property type="project" value="UniProtKB-KW"/>
</dbReference>
<feature type="transmembrane region" description="Helical" evidence="15">
    <location>
        <begin position="886"/>
        <end position="903"/>
    </location>
</feature>
<sequence length="996" mass="108147">MEDAYIRSAQDALGHFNVTEHAGLIDEQVETQRTLFGRNALPEDPPTPLWELVLEQFKDQLVIILLGSAAVSFALALFEEGDDWTAFVDPVVILTILILNAIVGVSQESSAEKAIAALQEYSANEAKVTRNGALKRVKADDLVPGDIISVAVGDRIPADCRVLSIQSNSFSVDQAILTGESESVGKDATAITDKQAVKQDQVNMLFSGTTVVTGHATALVVLTGSTTAIGDIHESITAQISAPTPLKQKLNDFGDLLAKVITVICIIVWLINVRHFNDPSHGGWTKGAIYYLKIAVSLGVAAIPEGLAVVITTCLALGTRKMAGKNAVVRSLPSVETLGSCSVICSDKTGTLTTNQMSVNKIVYLNEAATGLEEIDVEGTTFAPDGKLTANDRILEHVAASSSTLLQLTEVAALCNEAQIAYDPKTATYSCVGEPTEGALRTLVEKIGTPDVAFNQASESARVHRASKYYEDSYPRQAIYEFSRDRKSMSVLIGSDDHQRLLVKGAPESVIDRCSHVLVGSNGKKVPLNEKLSSLLSDEVIEYGNRGLRIIAFAAINDMAPNPLLHTARTSKEYAQLEQNMTLIGLVGMLDPPRPEVAESIRKCKEAGIRVIVITGDNQNTAESICRSIGIFGEDENLHGKSFTGRDFDSLTETEQLAAARTASLFSRTEPGHKSKLVDLLQSIGEVVAMTGDGVNDAPALKKSDIGVAMGSGTDVAKLAADMVLADDNFATIEAAVEEGRSIFNNTQQFIRYLISSNIGEVVSIFLTAAAGMPEALIPVQLLWVNLVTDGLPATALSFNPPDHDVMRRPPRKRDEALVGGWLFFRYMVIGTYVGAATVFGYAWWFMFNPEGPQISFYQLTHFHQCSLRFPEIGCDMFFNDMSKSASTVSLSILVVIEMFNAMNALSSSESLLTLPLWNNMPLVYAIMLSMALHFALLYIPFLQGLFSIIPLNWTEWKAVLYISAPVIVIDEILKFLERAFFLAKPSRIEPRPKKD</sequence>
<keyword evidence="5" id="KW-0479">Metal-binding</keyword>
<feature type="transmembrane region" description="Helical" evidence="15">
    <location>
        <begin position="256"/>
        <end position="276"/>
    </location>
</feature>
<feature type="domain" description="Cation-transporting P-type ATPase N-terminal" evidence="16">
    <location>
        <begin position="3"/>
        <end position="77"/>
    </location>
</feature>
<evidence type="ECO:0000256" key="8">
    <source>
        <dbReference type="ARBA" id="ARBA00022840"/>
    </source>
</evidence>
<dbReference type="SUPFAM" id="SSF56784">
    <property type="entry name" value="HAD-like"/>
    <property type="match status" value="1"/>
</dbReference>
<keyword evidence="3 15" id="KW-0109">Calcium transport</keyword>
<dbReference type="Gene3D" id="1.20.1110.10">
    <property type="entry name" value="Calcium-transporting ATPase, transmembrane domain"/>
    <property type="match status" value="1"/>
</dbReference>
<dbReference type="SFLD" id="SFLDG00002">
    <property type="entry name" value="C1.7:_P-type_atpase_like"/>
    <property type="match status" value="1"/>
</dbReference>
<dbReference type="CDD" id="cd02083">
    <property type="entry name" value="P-type_ATPase_SERCA"/>
    <property type="match status" value="1"/>
</dbReference>
<dbReference type="GO" id="GO:0005388">
    <property type="term" value="F:P-type calcium transporter activity"/>
    <property type="evidence" value="ECO:0007669"/>
    <property type="project" value="UniProtKB-EC"/>
</dbReference>
<dbReference type="EMBL" id="KV407456">
    <property type="protein sequence ID" value="KZF24618.1"/>
    <property type="molecule type" value="Genomic_DNA"/>
</dbReference>
<feature type="transmembrane region" description="Helical" evidence="15">
    <location>
        <begin position="923"/>
        <end position="947"/>
    </location>
</feature>
<dbReference type="RefSeq" id="XP_018190173.1">
    <property type="nucleotide sequence ID" value="XM_018328852.1"/>
</dbReference>
<dbReference type="Pfam" id="PF00690">
    <property type="entry name" value="Cation_ATPase_N"/>
    <property type="match status" value="1"/>
</dbReference>
<keyword evidence="10" id="KW-1278">Translocase</keyword>
<organism evidence="17 18">
    <name type="scientific">Xylona heveae (strain CBS 132557 / TC161)</name>
    <dbReference type="NCBI Taxonomy" id="1328760"/>
    <lineage>
        <taxon>Eukaryota</taxon>
        <taxon>Fungi</taxon>
        <taxon>Dikarya</taxon>
        <taxon>Ascomycota</taxon>
        <taxon>Pezizomycotina</taxon>
        <taxon>Xylonomycetes</taxon>
        <taxon>Xylonales</taxon>
        <taxon>Xylonaceae</taxon>
        <taxon>Xylona</taxon>
    </lineage>
</organism>
<evidence type="ECO:0000256" key="6">
    <source>
        <dbReference type="ARBA" id="ARBA00022741"/>
    </source>
</evidence>
<keyword evidence="9" id="KW-0460">Magnesium</keyword>
<dbReference type="Gene3D" id="2.70.150.10">
    <property type="entry name" value="Calcium-transporting ATPase, cytoplasmic transduction domain A"/>
    <property type="match status" value="1"/>
</dbReference>
<evidence type="ECO:0000256" key="15">
    <source>
        <dbReference type="RuleBase" id="RU361146"/>
    </source>
</evidence>
<evidence type="ECO:0000256" key="12">
    <source>
        <dbReference type="ARBA" id="ARBA00023065"/>
    </source>
</evidence>
<feature type="transmembrane region" description="Helical" evidence="15">
    <location>
        <begin position="61"/>
        <end position="78"/>
    </location>
</feature>
<dbReference type="InterPro" id="IPR044492">
    <property type="entry name" value="P_typ_ATPase_HD_dom"/>
</dbReference>
<evidence type="ECO:0000256" key="4">
    <source>
        <dbReference type="ARBA" id="ARBA00022692"/>
    </source>
</evidence>
<evidence type="ECO:0000256" key="5">
    <source>
        <dbReference type="ARBA" id="ARBA00022723"/>
    </source>
</evidence>
<dbReference type="SUPFAM" id="SSF81665">
    <property type="entry name" value="Calcium ATPase, transmembrane domain M"/>
    <property type="match status" value="1"/>
</dbReference>
<dbReference type="STRING" id="1328760.A0A165IAB2"/>
<dbReference type="Pfam" id="PF08282">
    <property type="entry name" value="Hydrolase_3"/>
    <property type="match status" value="1"/>
</dbReference>
<evidence type="ECO:0000256" key="11">
    <source>
        <dbReference type="ARBA" id="ARBA00022989"/>
    </source>
</evidence>
<dbReference type="PRINTS" id="PR00119">
    <property type="entry name" value="CATATPASE"/>
</dbReference>
<comment type="similarity">
    <text evidence="14 15">Belongs to the cation transport ATPase (P-type) (TC 3.A.3) family.</text>
</comment>
<proteinExistence type="inferred from homology"/>
<dbReference type="NCBIfam" id="TIGR01494">
    <property type="entry name" value="ATPase_P-type"/>
    <property type="match status" value="2"/>
</dbReference>
<dbReference type="GeneID" id="28893989"/>
<dbReference type="InterPro" id="IPR001757">
    <property type="entry name" value="P_typ_ATPase"/>
</dbReference>
<keyword evidence="12 15" id="KW-0406">Ion transport</keyword>
<keyword evidence="11 15" id="KW-1133">Transmembrane helix</keyword>
<dbReference type="SUPFAM" id="SSF81660">
    <property type="entry name" value="Metal cation-transporting ATPase, ATP-binding domain N"/>
    <property type="match status" value="1"/>
</dbReference>
<dbReference type="InterPro" id="IPR023298">
    <property type="entry name" value="ATPase_P-typ_TM_dom_sf"/>
</dbReference>
<dbReference type="InterPro" id="IPR023214">
    <property type="entry name" value="HAD_sf"/>
</dbReference>
<feature type="transmembrane region" description="Helical" evidence="15">
    <location>
        <begin position="288"/>
        <end position="317"/>
    </location>
</feature>
<evidence type="ECO:0000259" key="16">
    <source>
        <dbReference type="SMART" id="SM00831"/>
    </source>
</evidence>
<dbReference type="SMART" id="SM00831">
    <property type="entry name" value="Cation_ATPase_N"/>
    <property type="match status" value="1"/>
</dbReference>
<dbReference type="NCBIfam" id="TIGR01116">
    <property type="entry name" value="ATPase-IIA1_Ca"/>
    <property type="match status" value="1"/>
</dbReference>
<dbReference type="OrthoDB" id="3352408at2759"/>
<dbReference type="Gene3D" id="3.40.1110.10">
    <property type="entry name" value="Calcium-transporting ATPase, cytoplasmic domain N"/>
    <property type="match status" value="1"/>
</dbReference>
<evidence type="ECO:0000256" key="2">
    <source>
        <dbReference type="ARBA" id="ARBA00022448"/>
    </source>
</evidence>
<dbReference type="Pfam" id="PF00122">
    <property type="entry name" value="E1-E2_ATPase"/>
    <property type="match status" value="1"/>
</dbReference>
<dbReference type="FunFam" id="3.40.50.1000:FF:000005">
    <property type="entry name" value="Calcium-transporting ATPase 1"/>
    <property type="match status" value="1"/>
</dbReference>
<gene>
    <name evidence="17" type="ORF">L228DRAFT_100415</name>
</gene>
<keyword evidence="18" id="KW-1185">Reference proteome</keyword>
<dbReference type="GO" id="GO:0005524">
    <property type="term" value="F:ATP binding"/>
    <property type="evidence" value="ECO:0007669"/>
    <property type="project" value="UniProtKB-KW"/>
</dbReference>
<keyword evidence="7 15" id="KW-0106">Calcium</keyword>
<dbReference type="GO" id="GO:0016887">
    <property type="term" value="F:ATP hydrolysis activity"/>
    <property type="evidence" value="ECO:0007669"/>
    <property type="project" value="InterPro"/>
</dbReference>
<comment type="subcellular location">
    <subcellularLocation>
        <location evidence="1">Endomembrane system</location>
        <topology evidence="1">Multi-pass membrane protein</topology>
    </subcellularLocation>
    <subcellularLocation>
        <location evidence="15">Membrane</location>
        <topology evidence="15">Multi-pass membrane protein</topology>
    </subcellularLocation>
</comment>
<dbReference type="Proteomes" id="UP000076632">
    <property type="component" value="Unassembled WGS sequence"/>
</dbReference>
<dbReference type="InterPro" id="IPR004014">
    <property type="entry name" value="ATPase_P-typ_cation-transptr_N"/>
</dbReference>
<accession>A0A165IAB2</accession>
<name>A0A165IAB2_XYLHT</name>
<evidence type="ECO:0000256" key="14">
    <source>
        <dbReference type="ARBA" id="ARBA00038148"/>
    </source>
</evidence>
<comment type="function">
    <text evidence="15">Catalyzes the hydrolysis of ATP coupled with the transport of calcium.</text>
</comment>
<dbReference type="OMA" id="PLWNNMM"/>
<dbReference type="Pfam" id="PF13246">
    <property type="entry name" value="Cation_ATPase"/>
    <property type="match status" value="1"/>
</dbReference>
<evidence type="ECO:0000256" key="13">
    <source>
        <dbReference type="ARBA" id="ARBA00023136"/>
    </source>
</evidence>
<dbReference type="FunFam" id="1.20.1110.10:FF:000037">
    <property type="entry name" value="Calcium-transporting ATPase, putative"/>
    <property type="match status" value="1"/>
</dbReference>
<keyword evidence="2 15" id="KW-0813">Transport</keyword>
<keyword evidence="4 15" id="KW-0812">Transmembrane</keyword>
<dbReference type="InterPro" id="IPR036412">
    <property type="entry name" value="HAD-like_sf"/>
</dbReference>
<feature type="transmembrane region" description="Helical" evidence="15">
    <location>
        <begin position="84"/>
        <end position="103"/>
    </location>
</feature>
<dbReference type="InterPro" id="IPR023299">
    <property type="entry name" value="ATPase_P-typ_cyto_dom_N"/>
</dbReference>
<dbReference type="GO" id="GO:0016020">
    <property type="term" value="C:membrane"/>
    <property type="evidence" value="ECO:0007669"/>
    <property type="project" value="UniProtKB-SubCell"/>
</dbReference>
<dbReference type="Gene3D" id="3.40.50.1000">
    <property type="entry name" value="HAD superfamily/HAD-like"/>
    <property type="match status" value="1"/>
</dbReference>